<feature type="transmembrane region" description="Helical" evidence="6">
    <location>
        <begin position="250"/>
        <end position="273"/>
    </location>
</feature>
<dbReference type="STRING" id="871325.SAMN05444349_102135"/>
<dbReference type="Pfam" id="PF07168">
    <property type="entry name" value="Ureide_permease"/>
    <property type="match status" value="2"/>
</dbReference>
<feature type="transmembrane region" description="Helical" evidence="6">
    <location>
        <begin position="6"/>
        <end position="27"/>
    </location>
</feature>
<dbReference type="Proteomes" id="UP000184436">
    <property type="component" value="Unassembled WGS sequence"/>
</dbReference>
<accession>A0A1M4TIT7</accession>
<feature type="transmembrane region" description="Helical" evidence="6">
    <location>
        <begin position="110"/>
        <end position="130"/>
    </location>
</feature>
<dbReference type="GO" id="GO:0015144">
    <property type="term" value="F:carbohydrate transmembrane transporter activity"/>
    <property type="evidence" value="ECO:0007669"/>
    <property type="project" value="InterPro"/>
</dbReference>
<dbReference type="RefSeq" id="WP_025073709.1">
    <property type="nucleotide sequence ID" value="NZ_FQVD01000002.1"/>
</dbReference>
<feature type="transmembrane region" description="Helical" evidence="6">
    <location>
        <begin position="279"/>
        <end position="300"/>
    </location>
</feature>
<protein>
    <submittedName>
        <fullName evidence="7">Glucose uptake protein</fullName>
    </submittedName>
</protein>
<dbReference type="EMBL" id="FQVD01000002">
    <property type="protein sequence ID" value="SHE44380.1"/>
    <property type="molecule type" value="Genomic_DNA"/>
</dbReference>
<evidence type="ECO:0000256" key="2">
    <source>
        <dbReference type="ARBA" id="ARBA00006117"/>
    </source>
</evidence>
<evidence type="ECO:0000256" key="3">
    <source>
        <dbReference type="ARBA" id="ARBA00022692"/>
    </source>
</evidence>
<evidence type="ECO:0000256" key="4">
    <source>
        <dbReference type="ARBA" id="ARBA00022989"/>
    </source>
</evidence>
<gene>
    <name evidence="7" type="ORF">SAMN05444349_102135</name>
</gene>
<organism evidence="7 8">
    <name type="scientific">Bacteroides faecichinchillae</name>
    <dbReference type="NCBI Taxonomy" id="871325"/>
    <lineage>
        <taxon>Bacteria</taxon>
        <taxon>Pseudomonadati</taxon>
        <taxon>Bacteroidota</taxon>
        <taxon>Bacteroidia</taxon>
        <taxon>Bacteroidales</taxon>
        <taxon>Bacteroidaceae</taxon>
        <taxon>Bacteroides</taxon>
    </lineage>
</organism>
<evidence type="ECO:0000256" key="5">
    <source>
        <dbReference type="ARBA" id="ARBA00023136"/>
    </source>
</evidence>
<comment type="subcellular location">
    <subcellularLocation>
        <location evidence="1">Membrane</location>
        <topology evidence="1">Multi-pass membrane protein</topology>
    </subcellularLocation>
</comment>
<feature type="transmembrane region" description="Helical" evidence="6">
    <location>
        <begin position="312"/>
        <end position="332"/>
    </location>
</feature>
<keyword evidence="8" id="KW-1185">Reference proteome</keyword>
<dbReference type="OrthoDB" id="110585at2"/>
<comment type="similarity">
    <text evidence="2">Belongs to the GRP transporter (TC 2.A.7.5) family.</text>
</comment>
<name>A0A1M4TIT7_9BACE</name>
<reference evidence="7 8" key="1">
    <citation type="submission" date="2016-11" db="EMBL/GenBank/DDBJ databases">
        <authorList>
            <person name="Jaros S."/>
            <person name="Januszkiewicz K."/>
            <person name="Wedrychowicz H."/>
        </authorList>
    </citation>
    <scope>NUCLEOTIDE SEQUENCE [LARGE SCALE GENOMIC DNA]</scope>
    <source>
        <strain evidence="7 8">DSM 26883</strain>
    </source>
</reference>
<evidence type="ECO:0000256" key="1">
    <source>
        <dbReference type="ARBA" id="ARBA00004141"/>
    </source>
</evidence>
<feature type="transmembrane region" description="Helical" evidence="6">
    <location>
        <begin position="170"/>
        <end position="188"/>
    </location>
</feature>
<dbReference type="InterPro" id="IPR009834">
    <property type="entry name" value="Ureide_permease"/>
</dbReference>
<feature type="transmembrane region" description="Helical" evidence="6">
    <location>
        <begin position="136"/>
        <end position="158"/>
    </location>
</feature>
<feature type="transmembrane region" description="Helical" evidence="6">
    <location>
        <begin position="39"/>
        <end position="60"/>
    </location>
</feature>
<dbReference type="PANTHER" id="PTHR16119">
    <property type="entry name" value="TRANSMEMBRANE PROTEIN 144"/>
    <property type="match status" value="1"/>
</dbReference>
<sequence>MFIVDSYTLAVVFCFITMICWGSWGNTQKLASKNWRYELYYWDYTIGILLFALLLVFTLGSFGSSGVGFLENIRQVSTENIVSALIGGIIFNASNILLSASVSIAGMAVAFPLGVGLALVLGVFINYFSAPKGDPIWLFTGVLLIVIAIICNGVAAGQKQKGNAGSNKKGIILAAVAGILMSFFYRFVAASMDLNNFESPTAGMATPYTAFFIFTIGIFLSNFVFNTLVMKHPFVGKPVTYKEYFTGKASTHLVGILGGCIWGLGTALSYIAAEKAGAAISYALGQGAPMIAALWGVFIWKEFSGASKKINLLLTIMFILFILGLVLIILSGGN</sequence>
<keyword evidence="5 6" id="KW-0472">Membrane</keyword>
<dbReference type="GO" id="GO:0016020">
    <property type="term" value="C:membrane"/>
    <property type="evidence" value="ECO:0007669"/>
    <property type="project" value="UniProtKB-SubCell"/>
</dbReference>
<feature type="transmembrane region" description="Helical" evidence="6">
    <location>
        <begin position="208"/>
        <end position="229"/>
    </location>
</feature>
<evidence type="ECO:0000313" key="8">
    <source>
        <dbReference type="Proteomes" id="UP000184436"/>
    </source>
</evidence>
<dbReference type="InterPro" id="IPR010651">
    <property type="entry name" value="Sugar_transport"/>
</dbReference>
<dbReference type="PANTHER" id="PTHR16119:SF17">
    <property type="entry name" value="TRANSMEMBRANE PROTEIN 144"/>
    <property type="match status" value="1"/>
</dbReference>
<keyword evidence="4 6" id="KW-1133">Transmembrane helix</keyword>
<proteinExistence type="inferred from homology"/>
<evidence type="ECO:0000313" key="7">
    <source>
        <dbReference type="EMBL" id="SHE44380.1"/>
    </source>
</evidence>
<dbReference type="AlphaFoldDB" id="A0A1M4TIT7"/>
<keyword evidence="3 6" id="KW-0812">Transmembrane</keyword>
<evidence type="ECO:0000256" key="6">
    <source>
        <dbReference type="SAM" id="Phobius"/>
    </source>
</evidence>
<feature type="transmembrane region" description="Helical" evidence="6">
    <location>
        <begin position="80"/>
        <end position="98"/>
    </location>
</feature>